<keyword evidence="2" id="KW-1185">Reference proteome</keyword>
<name>A0AAV2RW06_MEGNR</name>
<comment type="caution">
    <text evidence="1">The sequence shown here is derived from an EMBL/GenBank/DDBJ whole genome shotgun (WGS) entry which is preliminary data.</text>
</comment>
<evidence type="ECO:0000313" key="1">
    <source>
        <dbReference type="EMBL" id="CAL4142979.1"/>
    </source>
</evidence>
<dbReference type="Proteomes" id="UP001497623">
    <property type="component" value="Unassembled WGS sequence"/>
</dbReference>
<reference evidence="1 2" key="1">
    <citation type="submission" date="2024-05" db="EMBL/GenBank/DDBJ databases">
        <authorList>
            <person name="Wallberg A."/>
        </authorList>
    </citation>
    <scope>NUCLEOTIDE SEQUENCE [LARGE SCALE GENOMIC DNA]</scope>
</reference>
<sequence>MAETFDDLIKVKDIAKAFANRNVSLQMLKEQIAMLNDLDKDSPNLRRFSLMEKDADTEMVTLKGANLALAGLLLKSNPAIISDESYKRNQTEYRDTLFECVDAIEDYRKILLEKGIIAGTEDTKPDSGNINDMTNTLAQILKIQNESSLKSQKCQEEMLKIQNESSVKSQQCQEEMLKNQNESTAKLL</sequence>
<organism evidence="1 2">
    <name type="scientific">Meganyctiphanes norvegica</name>
    <name type="common">Northern krill</name>
    <name type="synonym">Thysanopoda norvegica</name>
    <dbReference type="NCBI Taxonomy" id="48144"/>
    <lineage>
        <taxon>Eukaryota</taxon>
        <taxon>Metazoa</taxon>
        <taxon>Ecdysozoa</taxon>
        <taxon>Arthropoda</taxon>
        <taxon>Crustacea</taxon>
        <taxon>Multicrustacea</taxon>
        <taxon>Malacostraca</taxon>
        <taxon>Eumalacostraca</taxon>
        <taxon>Eucarida</taxon>
        <taxon>Euphausiacea</taxon>
        <taxon>Euphausiidae</taxon>
        <taxon>Meganyctiphanes</taxon>
    </lineage>
</organism>
<proteinExistence type="predicted"/>
<feature type="non-terminal residue" evidence="1">
    <location>
        <position position="188"/>
    </location>
</feature>
<evidence type="ECO:0000313" key="2">
    <source>
        <dbReference type="Proteomes" id="UP001497623"/>
    </source>
</evidence>
<gene>
    <name evidence="1" type="ORF">MNOR_LOCUS29228</name>
</gene>
<dbReference type="AlphaFoldDB" id="A0AAV2RW06"/>
<dbReference type="EMBL" id="CAXKWB010033475">
    <property type="protein sequence ID" value="CAL4142979.1"/>
    <property type="molecule type" value="Genomic_DNA"/>
</dbReference>
<accession>A0AAV2RW06</accession>
<protein>
    <submittedName>
        <fullName evidence="1">Uncharacterized protein</fullName>
    </submittedName>
</protein>